<gene>
    <name evidence="2" type="ORF">K443DRAFT_683460</name>
</gene>
<feature type="transmembrane region" description="Helical" evidence="1">
    <location>
        <begin position="97"/>
        <end position="120"/>
    </location>
</feature>
<reference evidence="2 3" key="1">
    <citation type="submission" date="2014-04" db="EMBL/GenBank/DDBJ databases">
        <authorList>
            <consortium name="DOE Joint Genome Institute"/>
            <person name="Kuo A."/>
            <person name="Kohler A."/>
            <person name="Nagy L.G."/>
            <person name="Floudas D."/>
            <person name="Copeland A."/>
            <person name="Barry K.W."/>
            <person name="Cichocki N."/>
            <person name="Veneault-Fourrey C."/>
            <person name="LaButti K."/>
            <person name="Lindquist E.A."/>
            <person name="Lipzen A."/>
            <person name="Lundell T."/>
            <person name="Morin E."/>
            <person name="Murat C."/>
            <person name="Sun H."/>
            <person name="Tunlid A."/>
            <person name="Henrissat B."/>
            <person name="Grigoriev I.V."/>
            <person name="Hibbett D.S."/>
            <person name="Martin F."/>
            <person name="Nordberg H.P."/>
            <person name="Cantor M.N."/>
            <person name="Hua S.X."/>
        </authorList>
    </citation>
    <scope>NUCLEOTIDE SEQUENCE [LARGE SCALE GENOMIC DNA]</scope>
    <source>
        <strain evidence="2 3">LaAM-08-1</strain>
    </source>
</reference>
<evidence type="ECO:0000313" key="3">
    <source>
        <dbReference type="Proteomes" id="UP000054477"/>
    </source>
</evidence>
<proteinExistence type="predicted"/>
<keyword evidence="3" id="KW-1185">Reference proteome</keyword>
<dbReference type="EMBL" id="KN838777">
    <property type="protein sequence ID" value="KIJ94828.1"/>
    <property type="molecule type" value="Genomic_DNA"/>
</dbReference>
<dbReference type="HOGENOM" id="CLU_146882_0_0_1"/>
<name>A0A0C9X0J8_9AGAR</name>
<accession>A0A0C9X0J8</accession>
<keyword evidence="1" id="KW-1133">Transmembrane helix</keyword>
<organism evidence="2 3">
    <name type="scientific">Laccaria amethystina LaAM-08-1</name>
    <dbReference type="NCBI Taxonomy" id="1095629"/>
    <lineage>
        <taxon>Eukaryota</taxon>
        <taxon>Fungi</taxon>
        <taxon>Dikarya</taxon>
        <taxon>Basidiomycota</taxon>
        <taxon>Agaricomycotina</taxon>
        <taxon>Agaricomycetes</taxon>
        <taxon>Agaricomycetidae</taxon>
        <taxon>Agaricales</taxon>
        <taxon>Agaricineae</taxon>
        <taxon>Hydnangiaceae</taxon>
        <taxon>Laccaria</taxon>
    </lineage>
</organism>
<dbReference type="OrthoDB" id="3270770at2759"/>
<dbReference type="Proteomes" id="UP000054477">
    <property type="component" value="Unassembled WGS sequence"/>
</dbReference>
<evidence type="ECO:0000256" key="1">
    <source>
        <dbReference type="SAM" id="Phobius"/>
    </source>
</evidence>
<sequence>MINKKLDAPSPPDAAEIEWNKALQNLDIKMAAYRHSRTVGNGREVDRAAEDIASAMENIANKHPDSRVQAEYRAKAEKLRNSTGANRESIVEDIGKGLLILLTTPFALVGAILGTVGQILNGVGSILRGLGKLANKPRELVG</sequence>
<evidence type="ECO:0000313" key="2">
    <source>
        <dbReference type="EMBL" id="KIJ94828.1"/>
    </source>
</evidence>
<protein>
    <submittedName>
        <fullName evidence="2">Uncharacterized protein</fullName>
    </submittedName>
</protein>
<reference evidence="3" key="2">
    <citation type="submission" date="2015-01" db="EMBL/GenBank/DDBJ databases">
        <title>Evolutionary Origins and Diversification of the Mycorrhizal Mutualists.</title>
        <authorList>
            <consortium name="DOE Joint Genome Institute"/>
            <consortium name="Mycorrhizal Genomics Consortium"/>
            <person name="Kohler A."/>
            <person name="Kuo A."/>
            <person name="Nagy L.G."/>
            <person name="Floudas D."/>
            <person name="Copeland A."/>
            <person name="Barry K.W."/>
            <person name="Cichocki N."/>
            <person name="Veneault-Fourrey C."/>
            <person name="LaButti K."/>
            <person name="Lindquist E.A."/>
            <person name="Lipzen A."/>
            <person name="Lundell T."/>
            <person name="Morin E."/>
            <person name="Murat C."/>
            <person name="Riley R."/>
            <person name="Ohm R."/>
            <person name="Sun H."/>
            <person name="Tunlid A."/>
            <person name="Henrissat B."/>
            <person name="Grigoriev I.V."/>
            <person name="Hibbett D.S."/>
            <person name="Martin F."/>
        </authorList>
    </citation>
    <scope>NUCLEOTIDE SEQUENCE [LARGE SCALE GENOMIC DNA]</scope>
    <source>
        <strain evidence="3">LaAM-08-1</strain>
    </source>
</reference>
<keyword evidence="1" id="KW-0812">Transmembrane</keyword>
<keyword evidence="1" id="KW-0472">Membrane</keyword>
<dbReference type="AlphaFoldDB" id="A0A0C9X0J8"/>